<evidence type="ECO:0008006" key="3">
    <source>
        <dbReference type="Google" id="ProtNLM"/>
    </source>
</evidence>
<gene>
    <name evidence="1" type="ORF">GCM10009733_015690</name>
</gene>
<dbReference type="RefSeq" id="WP_346102646.1">
    <property type="nucleotide sequence ID" value="NZ_BAAAMU010000008.1"/>
</dbReference>
<dbReference type="Proteomes" id="UP001500064">
    <property type="component" value="Unassembled WGS sequence"/>
</dbReference>
<name>A0ABN2EWJ8_9ACTN</name>
<dbReference type="EMBL" id="BAAAMU010000008">
    <property type="protein sequence ID" value="GAA1620129.1"/>
    <property type="molecule type" value="Genomic_DNA"/>
</dbReference>
<accession>A0ABN2EWJ8</accession>
<keyword evidence="2" id="KW-1185">Reference proteome</keyword>
<protein>
    <recommendedName>
        <fullName evidence="3">Transposase</fullName>
    </recommendedName>
</protein>
<proteinExistence type="predicted"/>
<evidence type="ECO:0000313" key="1">
    <source>
        <dbReference type="EMBL" id="GAA1620129.1"/>
    </source>
</evidence>
<evidence type="ECO:0000313" key="2">
    <source>
        <dbReference type="Proteomes" id="UP001500064"/>
    </source>
</evidence>
<organism evidence="1 2">
    <name type="scientific">Nonomuraea maheshkhaliensis</name>
    <dbReference type="NCBI Taxonomy" id="419590"/>
    <lineage>
        <taxon>Bacteria</taxon>
        <taxon>Bacillati</taxon>
        <taxon>Actinomycetota</taxon>
        <taxon>Actinomycetes</taxon>
        <taxon>Streptosporangiales</taxon>
        <taxon>Streptosporangiaceae</taxon>
        <taxon>Nonomuraea</taxon>
    </lineage>
</organism>
<comment type="caution">
    <text evidence="1">The sequence shown here is derived from an EMBL/GenBank/DDBJ whole genome shotgun (WGS) entry which is preliminary data.</text>
</comment>
<reference evidence="1 2" key="1">
    <citation type="journal article" date="2019" name="Int. J. Syst. Evol. Microbiol.">
        <title>The Global Catalogue of Microorganisms (GCM) 10K type strain sequencing project: providing services to taxonomists for standard genome sequencing and annotation.</title>
        <authorList>
            <consortium name="The Broad Institute Genomics Platform"/>
            <consortium name="The Broad Institute Genome Sequencing Center for Infectious Disease"/>
            <person name="Wu L."/>
            <person name="Ma J."/>
        </authorList>
    </citation>
    <scope>NUCLEOTIDE SEQUENCE [LARGE SCALE GENOMIC DNA]</scope>
    <source>
        <strain evidence="1 2">JCM 13929</strain>
    </source>
</reference>
<sequence length="122" mass="13854">MCTVIQASAEIDPEGAALARKKPENWLRPSRNARRWPCSRASTEPPWRHHAIDLCKRSTPVEGGICTHQVVVNGGACPWKLDCHNCDKFVLFSADLLHWRRKADQWRSLAELEAQLLERLGS</sequence>